<dbReference type="AlphaFoldDB" id="X0XV82"/>
<accession>X0XV82</accession>
<reference evidence="2" key="1">
    <citation type="journal article" date="2014" name="Front. Microbiol.">
        <title>High frequency of phylogenetically diverse reductive dehalogenase-homologous genes in deep subseafloor sedimentary metagenomes.</title>
        <authorList>
            <person name="Kawai M."/>
            <person name="Futagami T."/>
            <person name="Toyoda A."/>
            <person name="Takaki Y."/>
            <person name="Nishi S."/>
            <person name="Hori S."/>
            <person name="Arai W."/>
            <person name="Tsubouchi T."/>
            <person name="Morono Y."/>
            <person name="Uchiyama I."/>
            <person name="Ito T."/>
            <person name="Fujiyama A."/>
            <person name="Inagaki F."/>
            <person name="Takami H."/>
        </authorList>
    </citation>
    <scope>NUCLEOTIDE SEQUENCE</scope>
    <source>
        <strain evidence="2">Expedition CK06-06</strain>
    </source>
</reference>
<evidence type="ECO:0000256" key="1">
    <source>
        <dbReference type="SAM" id="MobiDB-lite"/>
    </source>
</evidence>
<dbReference type="EMBL" id="BARS01055599">
    <property type="protein sequence ID" value="GAG47229.1"/>
    <property type="molecule type" value="Genomic_DNA"/>
</dbReference>
<gene>
    <name evidence="2" type="ORF">S01H1_82060</name>
</gene>
<protein>
    <submittedName>
        <fullName evidence="2">Uncharacterized protein</fullName>
    </submittedName>
</protein>
<feature type="region of interest" description="Disordered" evidence="1">
    <location>
        <begin position="70"/>
        <end position="93"/>
    </location>
</feature>
<name>X0XV82_9ZZZZ</name>
<proteinExistence type="predicted"/>
<sequence>MKTLRAELSPGFVVLMVADADGAERPHVIPDDGTGAYQTLRAAIESAAGDVSPRASVGRPEPVRAEVVEEIPSQLDPVPDHGPSAMDDDGGSWIGDAAAFVGDARRV</sequence>
<feature type="non-terminal residue" evidence="2">
    <location>
        <position position="107"/>
    </location>
</feature>
<comment type="caution">
    <text evidence="2">The sequence shown here is derived from an EMBL/GenBank/DDBJ whole genome shotgun (WGS) entry which is preliminary data.</text>
</comment>
<organism evidence="2">
    <name type="scientific">marine sediment metagenome</name>
    <dbReference type="NCBI Taxonomy" id="412755"/>
    <lineage>
        <taxon>unclassified sequences</taxon>
        <taxon>metagenomes</taxon>
        <taxon>ecological metagenomes</taxon>
    </lineage>
</organism>
<evidence type="ECO:0000313" key="2">
    <source>
        <dbReference type="EMBL" id="GAG47229.1"/>
    </source>
</evidence>